<dbReference type="Gene3D" id="3.40.50.10320">
    <property type="entry name" value="LmbE-like"/>
    <property type="match status" value="1"/>
</dbReference>
<comment type="caution">
    <text evidence="1">The sequence shown here is derived from an EMBL/GenBank/DDBJ whole genome shotgun (WGS) entry which is preliminary data.</text>
</comment>
<dbReference type="RefSeq" id="WP_037283350.1">
    <property type="nucleotide sequence ID" value="NZ_KK088617.1"/>
</dbReference>
<keyword evidence="2" id="KW-1185">Reference proteome</keyword>
<dbReference type="EMBL" id="AOSK01000001">
    <property type="protein sequence ID" value="EYD78403.1"/>
    <property type="molecule type" value="Genomic_DNA"/>
</dbReference>
<accession>A0A017HW53</accession>
<sequence length="268" mass="29284">MVGLPITDRATKLFLLAHQDDEIAFAPLLARLKADGQPVRVVYLTDGGAGRASPELRCTESRRALASLGILPSEVVFLGAAMAVPDGALFRRLPQVYAALESVCRGSDAPGEIYTLGWEGGHVDHDAAHVIAMALAVARDRVHQAWQVPFYRAIDRGPPWFTLFAPLTANGPVARLSLTRRESWLRAALVRFFPSQWRSLTALGPLVLWRALTDPTLKLQPMVPGRLWERPTPGRLLYEKLYAVSFAEVSACIGAFLGELGITEANPP</sequence>
<gene>
    <name evidence="1" type="ORF">Rumeso_00014</name>
</gene>
<dbReference type="AlphaFoldDB" id="A0A017HW53"/>
<dbReference type="GO" id="GO:0016811">
    <property type="term" value="F:hydrolase activity, acting on carbon-nitrogen (but not peptide) bonds, in linear amides"/>
    <property type="evidence" value="ECO:0007669"/>
    <property type="project" value="TreeGrafter"/>
</dbReference>
<dbReference type="Pfam" id="PF02585">
    <property type="entry name" value="PIG-L"/>
    <property type="match status" value="1"/>
</dbReference>
<name>A0A017HW53_9RHOB</name>
<protein>
    <submittedName>
        <fullName evidence="1">GlcNAc-PI de-N-acetylase family</fullName>
    </submittedName>
</protein>
<organism evidence="1 2">
    <name type="scientific">Rubellimicrobium mesophilum DSM 19309</name>
    <dbReference type="NCBI Taxonomy" id="442562"/>
    <lineage>
        <taxon>Bacteria</taxon>
        <taxon>Pseudomonadati</taxon>
        <taxon>Pseudomonadota</taxon>
        <taxon>Alphaproteobacteria</taxon>
        <taxon>Rhodobacterales</taxon>
        <taxon>Roseobacteraceae</taxon>
        <taxon>Rubellimicrobium</taxon>
    </lineage>
</organism>
<dbReference type="PANTHER" id="PTHR12993">
    <property type="entry name" value="N-ACETYLGLUCOSAMINYL-PHOSPHATIDYLINOSITOL DE-N-ACETYLASE-RELATED"/>
    <property type="match status" value="1"/>
</dbReference>
<proteinExistence type="predicted"/>
<dbReference type="HOGENOM" id="CLU_1089304_0_0_5"/>
<dbReference type="SUPFAM" id="SSF102588">
    <property type="entry name" value="LmbE-like"/>
    <property type="match status" value="1"/>
</dbReference>
<dbReference type="Proteomes" id="UP000019666">
    <property type="component" value="Unassembled WGS sequence"/>
</dbReference>
<reference evidence="1 2" key="1">
    <citation type="submission" date="2013-02" db="EMBL/GenBank/DDBJ databases">
        <authorList>
            <person name="Fiebig A."/>
            <person name="Goeker M."/>
            <person name="Klenk H.-P.P."/>
        </authorList>
    </citation>
    <scope>NUCLEOTIDE SEQUENCE [LARGE SCALE GENOMIC DNA]</scope>
    <source>
        <strain evidence="1 2">DSM 19309</strain>
    </source>
</reference>
<evidence type="ECO:0000313" key="1">
    <source>
        <dbReference type="EMBL" id="EYD78403.1"/>
    </source>
</evidence>
<dbReference type="InterPro" id="IPR003737">
    <property type="entry name" value="GlcNAc_PI_deacetylase-related"/>
</dbReference>
<evidence type="ECO:0000313" key="2">
    <source>
        <dbReference type="Proteomes" id="UP000019666"/>
    </source>
</evidence>
<dbReference type="STRING" id="442562.Rumeso_00014"/>
<dbReference type="PANTHER" id="PTHR12993:SF11">
    <property type="entry name" value="N-ACETYLGLUCOSAMINYL-PHOSPHATIDYLINOSITOL DE-N-ACETYLASE"/>
    <property type="match status" value="1"/>
</dbReference>
<dbReference type="InterPro" id="IPR024078">
    <property type="entry name" value="LmbE-like_dom_sf"/>
</dbReference>